<dbReference type="EMBL" id="WEID01000047">
    <property type="protein sequence ID" value="KAB8136843.1"/>
    <property type="molecule type" value="Genomic_DNA"/>
</dbReference>
<protein>
    <submittedName>
        <fullName evidence="6">MerR family transcriptional regulator</fullName>
    </submittedName>
</protein>
<dbReference type="AlphaFoldDB" id="A0A7C8KVE9"/>
<dbReference type="Pfam" id="PF06445">
    <property type="entry name" value="GyrI-like"/>
    <property type="match status" value="1"/>
</dbReference>
<dbReference type="Gene3D" id="1.10.1660.10">
    <property type="match status" value="1"/>
</dbReference>
<keyword evidence="2" id="KW-0805">Transcription regulation</keyword>
<dbReference type="InterPro" id="IPR010499">
    <property type="entry name" value="AraC_E-bd"/>
</dbReference>
<dbReference type="PANTHER" id="PTHR30204">
    <property type="entry name" value="REDOX-CYCLING DRUG-SENSING TRANSCRIPTIONAL ACTIVATOR SOXR"/>
    <property type="match status" value="1"/>
</dbReference>
<dbReference type="Pfam" id="PF13411">
    <property type="entry name" value="MerR_1"/>
    <property type="match status" value="1"/>
</dbReference>
<dbReference type="OrthoDB" id="9811174at2"/>
<name>A0A7C8KVE9_9BACI</name>
<dbReference type="InterPro" id="IPR000551">
    <property type="entry name" value="MerR-type_HTH_dom"/>
</dbReference>
<keyword evidence="7" id="KW-1185">Reference proteome</keyword>
<dbReference type="InterPro" id="IPR009061">
    <property type="entry name" value="DNA-bd_dom_put_sf"/>
</dbReference>
<dbReference type="RefSeq" id="WP_153402988.1">
    <property type="nucleotide sequence ID" value="NZ_ML762429.1"/>
</dbReference>
<dbReference type="InterPro" id="IPR011256">
    <property type="entry name" value="Reg_factor_effector_dom_sf"/>
</dbReference>
<evidence type="ECO:0000259" key="5">
    <source>
        <dbReference type="PROSITE" id="PS50937"/>
    </source>
</evidence>
<gene>
    <name evidence="6" type="ORF">F9U64_10105</name>
</gene>
<organism evidence="6 7">
    <name type="scientific">Gracilibacillus oryzae</name>
    <dbReference type="NCBI Taxonomy" id="1672701"/>
    <lineage>
        <taxon>Bacteria</taxon>
        <taxon>Bacillati</taxon>
        <taxon>Bacillota</taxon>
        <taxon>Bacilli</taxon>
        <taxon>Bacillales</taxon>
        <taxon>Bacillaceae</taxon>
        <taxon>Gracilibacillus</taxon>
    </lineage>
</organism>
<sequence>MKNSYKINEIAKLYGIGADSLRYYEKIGVLVPQRDTNGYRLYGLKDIYKINIIRDLRQLDFSMKQIKFYLDNQSIENTLDLLHQEQALIEIQLEKLKSNQYKINERIQFLSSALQVRPNVITVKSLPDRPCLQLKTRITRDEEMDFAIKQLHQKHESEIQDFGNQSYGASISVADLDNGIKDVFNSVFFILDNHKSNEYDFVLPEGVYLSLYYRGDYSQSYDKVLKITEYAKANNYDLLGDPFEIYEIDNRDTMRSEEFLTEIQVRVKERDLQ</sequence>
<dbReference type="CDD" id="cd00592">
    <property type="entry name" value="HTH_MerR-like"/>
    <property type="match status" value="1"/>
</dbReference>
<evidence type="ECO:0000313" key="7">
    <source>
        <dbReference type="Proteomes" id="UP000480246"/>
    </source>
</evidence>
<evidence type="ECO:0000256" key="4">
    <source>
        <dbReference type="ARBA" id="ARBA00023163"/>
    </source>
</evidence>
<dbReference type="Gene3D" id="3.20.80.10">
    <property type="entry name" value="Regulatory factor, effector binding domain"/>
    <property type="match status" value="1"/>
</dbReference>
<dbReference type="GO" id="GO:0003677">
    <property type="term" value="F:DNA binding"/>
    <property type="evidence" value="ECO:0007669"/>
    <property type="project" value="UniProtKB-KW"/>
</dbReference>
<keyword evidence="1" id="KW-0678">Repressor</keyword>
<dbReference type="InterPro" id="IPR047057">
    <property type="entry name" value="MerR_fam"/>
</dbReference>
<dbReference type="InterPro" id="IPR029442">
    <property type="entry name" value="GyrI-like"/>
</dbReference>
<evidence type="ECO:0000256" key="3">
    <source>
        <dbReference type="ARBA" id="ARBA00023125"/>
    </source>
</evidence>
<dbReference type="SMART" id="SM00422">
    <property type="entry name" value="HTH_MERR"/>
    <property type="match status" value="1"/>
</dbReference>
<keyword evidence="3" id="KW-0238">DNA-binding</keyword>
<comment type="caution">
    <text evidence="6">The sequence shown here is derived from an EMBL/GenBank/DDBJ whole genome shotgun (WGS) entry which is preliminary data.</text>
</comment>
<evidence type="ECO:0000256" key="1">
    <source>
        <dbReference type="ARBA" id="ARBA00022491"/>
    </source>
</evidence>
<proteinExistence type="predicted"/>
<evidence type="ECO:0000256" key="2">
    <source>
        <dbReference type="ARBA" id="ARBA00023015"/>
    </source>
</evidence>
<dbReference type="PANTHER" id="PTHR30204:SF69">
    <property type="entry name" value="MERR-FAMILY TRANSCRIPTIONAL REGULATOR"/>
    <property type="match status" value="1"/>
</dbReference>
<dbReference type="SMART" id="SM00871">
    <property type="entry name" value="AraC_E_bind"/>
    <property type="match status" value="1"/>
</dbReference>
<dbReference type="PROSITE" id="PS50937">
    <property type="entry name" value="HTH_MERR_2"/>
    <property type="match status" value="1"/>
</dbReference>
<evidence type="ECO:0000313" key="6">
    <source>
        <dbReference type="EMBL" id="KAB8136843.1"/>
    </source>
</evidence>
<dbReference type="SUPFAM" id="SSF46955">
    <property type="entry name" value="Putative DNA-binding domain"/>
    <property type="match status" value="1"/>
</dbReference>
<accession>A0A7C8KVE9</accession>
<dbReference type="SUPFAM" id="SSF55136">
    <property type="entry name" value="Probable bacterial effector-binding domain"/>
    <property type="match status" value="1"/>
</dbReference>
<keyword evidence="4" id="KW-0804">Transcription</keyword>
<dbReference type="Proteomes" id="UP000480246">
    <property type="component" value="Unassembled WGS sequence"/>
</dbReference>
<dbReference type="GO" id="GO:0003700">
    <property type="term" value="F:DNA-binding transcription factor activity"/>
    <property type="evidence" value="ECO:0007669"/>
    <property type="project" value="InterPro"/>
</dbReference>
<reference evidence="6 7" key="1">
    <citation type="submission" date="2019-10" db="EMBL/GenBank/DDBJ databases">
        <title>Gracilibacillus sp. nov. isolated from rice seeds.</title>
        <authorList>
            <person name="He S."/>
        </authorList>
    </citation>
    <scope>NUCLEOTIDE SEQUENCE [LARGE SCALE GENOMIC DNA]</scope>
    <source>
        <strain evidence="6 7">TD8</strain>
    </source>
</reference>
<feature type="domain" description="HTH merR-type" evidence="5">
    <location>
        <begin position="4"/>
        <end position="72"/>
    </location>
</feature>